<evidence type="ECO:0000256" key="5">
    <source>
        <dbReference type="RuleBase" id="RU362076"/>
    </source>
</evidence>
<evidence type="ECO:0000256" key="3">
    <source>
        <dbReference type="ARBA" id="ARBA00022795"/>
    </source>
</evidence>
<keyword evidence="8" id="KW-0969">Cilium</keyword>
<dbReference type="InterPro" id="IPR005648">
    <property type="entry name" value="FlgD"/>
</dbReference>
<dbReference type="KEGG" id="goy:GLS_c04430"/>
<dbReference type="HOGENOM" id="CLU_047535_0_1_5"/>
<feature type="domain" description="FlgD Tudor-like" evidence="7">
    <location>
        <begin position="110"/>
        <end position="240"/>
    </location>
</feature>
<dbReference type="Gene3D" id="2.30.30.910">
    <property type="match status" value="1"/>
</dbReference>
<proteinExistence type="inferred from homology"/>
<keyword evidence="8" id="KW-0282">Flagellum</keyword>
<evidence type="ECO:0000313" key="9">
    <source>
        <dbReference type="Proteomes" id="UP000031656"/>
    </source>
</evidence>
<dbReference type="RefSeq" id="WP_041110887.1">
    <property type="nucleotide sequence ID" value="NZ_CP004373.1"/>
</dbReference>
<dbReference type="InterPro" id="IPR025963">
    <property type="entry name" value="FLgD_Tudor"/>
</dbReference>
<dbReference type="AlphaFoldDB" id="A0A067Z466"/>
<sequence length="246" mass="24366">MVSSVGTTTASTSLLSQAIAAAKSNAAANAAAASSSTSTSASSSSSSLSSLGGNFNQFLTLLTTQLQHQDPSNPTSTDSFTAELAQFAGVQQQVETNTNLTSLISATQDNQMASAVSLIGKTTTASSSSLPLQSGSASLSFTAPQAEDVAIAVTDSTGAVVKSETVNASAGTNTWTWDGKNNSGTQLSDGAYTVAVEGSSTDGTSVALPTTITGTVTGVSKGTTGVNIDMGDATIDMSDLTGFSTT</sequence>
<protein>
    <recommendedName>
        <fullName evidence="2 5">Basal-body rod modification protein FlgD</fullName>
    </recommendedName>
</protein>
<keyword evidence="8" id="KW-0966">Cell projection</keyword>
<dbReference type="GO" id="GO:0044781">
    <property type="term" value="P:bacterial-type flagellum organization"/>
    <property type="evidence" value="ECO:0007669"/>
    <property type="project" value="UniProtKB-UniRule"/>
</dbReference>
<dbReference type="Gene3D" id="2.60.40.4070">
    <property type="match status" value="1"/>
</dbReference>
<dbReference type="Pfam" id="PF03963">
    <property type="entry name" value="FlgD"/>
    <property type="match status" value="1"/>
</dbReference>
<comment type="similarity">
    <text evidence="1 5">Belongs to the FlgD family.</text>
</comment>
<name>A0A067Z466_GLUOY</name>
<evidence type="ECO:0000259" key="6">
    <source>
        <dbReference type="Pfam" id="PF13860"/>
    </source>
</evidence>
<reference evidence="8 9" key="1">
    <citation type="journal article" date="2015" name="Appl. Microbiol. Biotechnol.">
        <title>The consequence of an additional NADH dehydrogenase paralog on the growth of Gluconobacter oxydans DSM3504.</title>
        <authorList>
            <person name="Kostner D."/>
            <person name="Luchterhand B."/>
            <person name="Junker A."/>
            <person name="Volland S."/>
            <person name="Daniel R."/>
            <person name="Buchs J."/>
            <person name="Liebl W."/>
            <person name="Ehrenreich A."/>
        </authorList>
    </citation>
    <scope>NUCLEOTIDE SEQUENCE [LARGE SCALE GENOMIC DNA]</scope>
    <source>
        <strain evidence="8">DSM 3504</strain>
    </source>
</reference>
<evidence type="ECO:0000256" key="4">
    <source>
        <dbReference type="ARBA" id="ARBA00024746"/>
    </source>
</evidence>
<feature type="domain" description="FlgD/Vpr Ig-like" evidence="6">
    <location>
        <begin position="134"/>
        <end position="201"/>
    </location>
</feature>
<organism evidence="8 9">
    <name type="scientific">Gluconobacter oxydans DSM 3504</name>
    <dbReference type="NCBI Taxonomy" id="1288313"/>
    <lineage>
        <taxon>Bacteria</taxon>
        <taxon>Pseudomonadati</taxon>
        <taxon>Pseudomonadota</taxon>
        <taxon>Alphaproteobacteria</taxon>
        <taxon>Acetobacterales</taxon>
        <taxon>Acetobacteraceae</taxon>
        <taxon>Gluconobacter</taxon>
    </lineage>
</organism>
<evidence type="ECO:0000259" key="7">
    <source>
        <dbReference type="Pfam" id="PF13861"/>
    </source>
</evidence>
<dbReference type="Pfam" id="PF13860">
    <property type="entry name" value="FlgD_ig"/>
    <property type="match status" value="1"/>
</dbReference>
<dbReference type="EMBL" id="CP004373">
    <property type="protein sequence ID" value="AHK70360.1"/>
    <property type="molecule type" value="Genomic_DNA"/>
</dbReference>
<dbReference type="Pfam" id="PF13861">
    <property type="entry name" value="FLgD_tudor"/>
    <property type="match status" value="1"/>
</dbReference>
<gene>
    <name evidence="8" type="ORF">GLS_c04430</name>
</gene>
<dbReference type="InterPro" id="IPR025965">
    <property type="entry name" value="FlgD/Vpr_Ig-like"/>
</dbReference>
<comment type="function">
    <text evidence="4 5">Required for flagellar hook formation. May act as a scaffolding protein.</text>
</comment>
<dbReference type="Proteomes" id="UP000031656">
    <property type="component" value="Chromosome"/>
</dbReference>
<evidence type="ECO:0000256" key="2">
    <source>
        <dbReference type="ARBA" id="ARBA00016013"/>
    </source>
</evidence>
<accession>A0A067Z466</accession>
<keyword evidence="3 5" id="KW-1005">Bacterial flagellum biogenesis</keyword>
<evidence type="ECO:0000256" key="1">
    <source>
        <dbReference type="ARBA" id="ARBA00010577"/>
    </source>
</evidence>
<evidence type="ECO:0000313" key="8">
    <source>
        <dbReference type="EMBL" id="AHK70360.1"/>
    </source>
</evidence>
<dbReference type="GeneID" id="56904688"/>